<feature type="region of interest" description="Disordered" evidence="1">
    <location>
        <begin position="289"/>
        <end position="317"/>
    </location>
</feature>
<dbReference type="PANTHER" id="PTHR34230:SF2">
    <property type="entry name" value="SPINDLE ASSEMBLY ABNORMAL PROTEIN 6 N-TERMINAL DOMAIN-CONTAINING PROTEIN"/>
    <property type="match status" value="1"/>
</dbReference>
<evidence type="ECO:0000313" key="3">
    <source>
        <dbReference type="EMBL" id="CAD8299421.1"/>
    </source>
</evidence>
<feature type="compositionally biased region" description="Pro residues" evidence="1">
    <location>
        <begin position="69"/>
        <end position="86"/>
    </location>
</feature>
<dbReference type="CDD" id="cd10142">
    <property type="entry name" value="HD_SAS6_N"/>
    <property type="match status" value="1"/>
</dbReference>
<feature type="domain" description="Spindle assembly abnormal protein 6 N-terminal" evidence="2">
    <location>
        <begin position="107"/>
        <end position="239"/>
    </location>
</feature>
<feature type="region of interest" description="Disordered" evidence="1">
    <location>
        <begin position="1"/>
        <end position="86"/>
    </location>
</feature>
<dbReference type="EMBL" id="HBEC01032470">
    <property type="protein sequence ID" value="CAD8299421.1"/>
    <property type="molecule type" value="Transcribed_RNA"/>
</dbReference>
<feature type="compositionally biased region" description="Low complexity" evidence="1">
    <location>
        <begin position="296"/>
        <end position="308"/>
    </location>
</feature>
<dbReference type="InterPro" id="IPR032396">
    <property type="entry name" value="SAS-6_N"/>
</dbReference>
<dbReference type="PANTHER" id="PTHR34230">
    <property type="entry name" value="ASSEMBLY ABNORMAL PROTEIN 6, PUTATIVE-RELATED"/>
    <property type="match status" value="1"/>
</dbReference>
<feature type="compositionally biased region" description="Low complexity" evidence="1">
    <location>
        <begin position="20"/>
        <end position="49"/>
    </location>
</feature>
<name>A0A7R9VLS3_9CHLO</name>
<feature type="compositionally biased region" description="Pro residues" evidence="1">
    <location>
        <begin position="50"/>
        <end position="60"/>
    </location>
</feature>
<dbReference type="Gene3D" id="2.170.210.20">
    <property type="entry name" value="Spindle assembly abnormal protein 6, N-terminal domain"/>
    <property type="match status" value="1"/>
</dbReference>
<feature type="compositionally biased region" description="Gly residues" evidence="1">
    <location>
        <begin position="9"/>
        <end position="18"/>
    </location>
</feature>
<dbReference type="AlphaFoldDB" id="A0A7R9VLS3"/>
<dbReference type="SUPFAM" id="SSF81995">
    <property type="entry name" value="beta-sandwich domain of Sec23/24"/>
    <property type="match status" value="1"/>
</dbReference>
<sequence>MAGLPPVGGPRGAGGGTGLSVPRAPASAAGVAPSAAAMPSPAASATVQPQPQPQSQPQPQPQMQTQAAPVPPPAVPPAAETAPPPVAAFDYPSIEAMDPSLVDGLQMFYEREAPFEIRSGTDVASPTEVGALEAVRVKILVKADGGALTRVRVELSSESNLFFHYAHDMDADKFKAMQQSQKLMVNFPDYPTVLLRMVNNCIREPHINLAVLVMQHTGEARLDFIQNMEYKFVELLSCSYFASPEDVVRQQVSYRYNLVKARLVLMQARLADVNSLLKVKSPGLMLQLQRTPPRVPGAGPQPAGAPNAGAGGRPPRG</sequence>
<reference evidence="3" key="1">
    <citation type="submission" date="2021-01" db="EMBL/GenBank/DDBJ databases">
        <authorList>
            <person name="Corre E."/>
            <person name="Pelletier E."/>
            <person name="Niang G."/>
            <person name="Scheremetjew M."/>
            <person name="Finn R."/>
            <person name="Kale V."/>
            <person name="Holt S."/>
            <person name="Cochrane G."/>
            <person name="Meng A."/>
            <person name="Brown T."/>
            <person name="Cohen L."/>
        </authorList>
    </citation>
    <scope>NUCLEOTIDE SEQUENCE</scope>
    <source>
        <strain evidence="3">CCMP219</strain>
    </source>
</reference>
<evidence type="ECO:0000259" key="2">
    <source>
        <dbReference type="Pfam" id="PF16531"/>
    </source>
</evidence>
<evidence type="ECO:0000256" key="1">
    <source>
        <dbReference type="SAM" id="MobiDB-lite"/>
    </source>
</evidence>
<proteinExistence type="predicted"/>
<organism evidence="3">
    <name type="scientific">Chlamydomonas euryale</name>
    <dbReference type="NCBI Taxonomy" id="1486919"/>
    <lineage>
        <taxon>Eukaryota</taxon>
        <taxon>Viridiplantae</taxon>
        <taxon>Chlorophyta</taxon>
        <taxon>core chlorophytes</taxon>
        <taxon>Chlorophyceae</taxon>
        <taxon>CS clade</taxon>
        <taxon>Chlamydomonadales</taxon>
        <taxon>Chlamydomonadaceae</taxon>
        <taxon>Chlamydomonas</taxon>
    </lineage>
</organism>
<dbReference type="InterPro" id="IPR038558">
    <property type="entry name" value="SAS-6_N_sf"/>
</dbReference>
<accession>A0A7R9VLS3</accession>
<dbReference type="Pfam" id="PF16531">
    <property type="entry name" value="SAS-6_N"/>
    <property type="match status" value="1"/>
</dbReference>
<gene>
    <name evidence="3" type="ORF">CEUR00632_LOCUS15044</name>
</gene>
<protein>
    <recommendedName>
        <fullName evidence="2">Spindle assembly abnormal protein 6 N-terminal domain-containing protein</fullName>
    </recommendedName>
</protein>